<reference evidence="1" key="1">
    <citation type="journal article" date="2020" name="New Phytol.">
        <title>Comparative genomics reveals dynamic genome evolution in host specialist ectomycorrhizal fungi.</title>
        <authorList>
            <person name="Lofgren L.A."/>
            <person name="Nguyen N.H."/>
            <person name="Vilgalys R."/>
            <person name="Ruytinx J."/>
            <person name="Liao H.L."/>
            <person name="Branco S."/>
            <person name="Kuo A."/>
            <person name="LaButti K."/>
            <person name="Lipzen A."/>
            <person name="Andreopoulos W."/>
            <person name="Pangilinan J."/>
            <person name="Riley R."/>
            <person name="Hundley H."/>
            <person name="Na H."/>
            <person name="Barry K."/>
            <person name="Grigoriev I.V."/>
            <person name="Stajich J.E."/>
            <person name="Kennedy P.G."/>
        </authorList>
    </citation>
    <scope>NUCLEOTIDE SEQUENCE</scope>
    <source>
        <strain evidence="1">DOB743</strain>
    </source>
</reference>
<evidence type="ECO:0000313" key="2">
    <source>
        <dbReference type="Proteomes" id="UP000714275"/>
    </source>
</evidence>
<evidence type="ECO:0000313" key="1">
    <source>
        <dbReference type="EMBL" id="KAG1770337.1"/>
    </source>
</evidence>
<keyword evidence="2" id="KW-1185">Reference proteome</keyword>
<dbReference type="AlphaFoldDB" id="A0A9P6ZKP0"/>
<accession>A0A9P6ZKP0</accession>
<sequence>MFDDDDFVLSMNQFQCLTQIATGSSTSSILVAVLFYAPMHLADSFATINVFYRIFDFIYNDALPLPDSLDLGQECRNLLVAQFLRGKLVRIHRVPDSKTPKEILNALALTDFTVIHFLEAEQALVILKAHQSELLHEYKATLSWPSQCHLYITPTISGSALRWPFTHHVSLVYIVPMVVYTSNVPWDKRLKARLLAVMAELREQYLIRLSIFLVSDLANTSKAIQNALVITNLKEVKDSLPLNRPLGSHNPTVHENGAQVNRLLSSQNDSHLVLVVCDVYDKSYMDKFAGDMIAAVLLIVDRGTSAR</sequence>
<comment type="caution">
    <text evidence="1">The sequence shown here is derived from an EMBL/GenBank/DDBJ whole genome shotgun (WGS) entry which is preliminary data.</text>
</comment>
<proteinExistence type="predicted"/>
<protein>
    <submittedName>
        <fullName evidence="1">Uncharacterized protein</fullName>
    </submittedName>
</protein>
<dbReference type="OrthoDB" id="2659964at2759"/>
<gene>
    <name evidence="1" type="ORF">EV702DRAFT_1202519</name>
</gene>
<name>A0A9P6ZKP0_9AGAM</name>
<dbReference type="Proteomes" id="UP000714275">
    <property type="component" value="Unassembled WGS sequence"/>
</dbReference>
<dbReference type="EMBL" id="JABBWD010000066">
    <property type="protein sequence ID" value="KAG1770337.1"/>
    <property type="molecule type" value="Genomic_DNA"/>
</dbReference>
<organism evidence="1 2">
    <name type="scientific">Suillus placidus</name>
    <dbReference type="NCBI Taxonomy" id="48579"/>
    <lineage>
        <taxon>Eukaryota</taxon>
        <taxon>Fungi</taxon>
        <taxon>Dikarya</taxon>
        <taxon>Basidiomycota</taxon>
        <taxon>Agaricomycotina</taxon>
        <taxon>Agaricomycetes</taxon>
        <taxon>Agaricomycetidae</taxon>
        <taxon>Boletales</taxon>
        <taxon>Suillineae</taxon>
        <taxon>Suillaceae</taxon>
        <taxon>Suillus</taxon>
    </lineage>
</organism>